<comment type="caution">
    <text evidence="1">The sequence shown here is derived from an EMBL/GenBank/DDBJ whole genome shotgun (WGS) entry which is preliminary data.</text>
</comment>
<keyword evidence="2" id="KW-1185">Reference proteome</keyword>
<name>A0A164FYS2_9CRUS</name>
<proteinExistence type="predicted"/>
<evidence type="ECO:0000313" key="1">
    <source>
        <dbReference type="EMBL" id="KZR98312.1"/>
    </source>
</evidence>
<reference evidence="1 2" key="1">
    <citation type="submission" date="2016-03" db="EMBL/GenBank/DDBJ databases">
        <title>EvidentialGene: Evidence-directed Construction of Genes on Genomes.</title>
        <authorList>
            <person name="Gilbert D.G."/>
            <person name="Choi J.-H."/>
            <person name="Mockaitis K."/>
            <person name="Colbourne J."/>
            <person name="Pfrender M."/>
        </authorList>
    </citation>
    <scope>NUCLEOTIDE SEQUENCE [LARGE SCALE GENOMIC DNA]</scope>
    <source>
        <strain evidence="1 2">Xinb3</strain>
        <tissue evidence="1">Complete organism</tissue>
    </source>
</reference>
<evidence type="ECO:0000313" key="2">
    <source>
        <dbReference type="Proteomes" id="UP000076858"/>
    </source>
</evidence>
<dbReference type="Proteomes" id="UP000076858">
    <property type="component" value="Unassembled WGS sequence"/>
</dbReference>
<organism evidence="1 2">
    <name type="scientific">Daphnia magna</name>
    <dbReference type="NCBI Taxonomy" id="35525"/>
    <lineage>
        <taxon>Eukaryota</taxon>
        <taxon>Metazoa</taxon>
        <taxon>Ecdysozoa</taxon>
        <taxon>Arthropoda</taxon>
        <taxon>Crustacea</taxon>
        <taxon>Branchiopoda</taxon>
        <taxon>Diplostraca</taxon>
        <taxon>Cladocera</taxon>
        <taxon>Anomopoda</taxon>
        <taxon>Daphniidae</taxon>
        <taxon>Daphnia</taxon>
    </lineage>
</organism>
<sequence length="39" mass="4506">MKKKKKHNCGFLVTGEMYQLNCVRGVRVCECKLSSLRCD</sequence>
<gene>
    <name evidence="1" type="ORF">APZ42_006329</name>
</gene>
<dbReference type="EMBL" id="LRGB01017560">
    <property type="protein sequence ID" value="KZR98312.1"/>
    <property type="molecule type" value="Genomic_DNA"/>
</dbReference>
<dbReference type="AlphaFoldDB" id="A0A164FYS2"/>
<protein>
    <submittedName>
        <fullName evidence="1">Uncharacterized protein</fullName>
    </submittedName>
</protein>
<accession>A0A164FYS2</accession>